<dbReference type="EMBL" id="LGTZ01000498">
    <property type="protein sequence ID" value="OJD24746.1"/>
    <property type="molecule type" value="Genomic_DNA"/>
</dbReference>
<sequence length="405" mass="43966">MMPQKEQLAMLALTLLKTVQGSPSPPIPFDTRANQGDLSPIGPLRFRRDIQDTPSPIVAIATPPALDDSAGKVGISEAIQVQWQDEDTKGNGYPVLIRRNPLMLPKEPSSGQSSGKSCNSGALRCPRTKFCMRARGDVFEEGTADRTVLAATPPPSQLIPVFRSINPSDGKEEDLKLKTPLARCHPGEKETYPKPDWFPLKPEKRPPPPPLRVGPVNCPTDAPNTKDPSPDSKQEPWMFGLGPVVGVPPPPAPPEKGTADKLLSQSGPVSRIMKLKYREKAADERNNEASQVLGLKATTSSDSLSGRVLDLVDTIGGGIFLAEPQRRETHSTSKLNQRSEVNSNPLPKRGTMMFIPPGPASRPKQESTSRSSWEQKISVCGGVEQPFGKSEACVRWAYGNPKRSL</sequence>
<feature type="chain" id="PRO_5012543510" evidence="2">
    <location>
        <begin position="22"/>
        <end position="405"/>
    </location>
</feature>
<reference evidence="3 4" key="1">
    <citation type="submission" date="2015-08" db="EMBL/GenBank/DDBJ databases">
        <title>Emmonsia species relationships and genome sequence.</title>
        <authorList>
            <person name="Cuomo C.A."/>
            <person name="Schwartz I.S."/>
            <person name="Kenyon C."/>
            <person name="De Hoog G.S."/>
            <person name="Govender N.P."/>
            <person name="Botha A."/>
            <person name="Moreno L."/>
            <person name="De Vries M."/>
            <person name="Munoz J.F."/>
            <person name="Stielow J.B."/>
        </authorList>
    </citation>
    <scope>NUCLEOTIDE SEQUENCE [LARGE SCALE GENOMIC DNA]</scope>
    <source>
        <strain evidence="3 4">EI222</strain>
    </source>
</reference>
<feature type="compositionally biased region" description="Polar residues" evidence="1">
    <location>
        <begin position="332"/>
        <end position="345"/>
    </location>
</feature>
<keyword evidence="4" id="KW-1185">Reference proteome</keyword>
<feature type="region of interest" description="Disordered" evidence="1">
    <location>
        <begin position="325"/>
        <end position="375"/>
    </location>
</feature>
<evidence type="ECO:0000313" key="3">
    <source>
        <dbReference type="EMBL" id="OJD24746.1"/>
    </source>
</evidence>
<evidence type="ECO:0000256" key="1">
    <source>
        <dbReference type="SAM" id="MobiDB-lite"/>
    </source>
</evidence>
<feature type="region of interest" description="Disordered" evidence="1">
    <location>
        <begin position="184"/>
        <end position="235"/>
    </location>
</feature>
<feature type="signal peptide" evidence="2">
    <location>
        <begin position="1"/>
        <end position="21"/>
    </location>
</feature>
<protein>
    <submittedName>
        <fullName evidence="3">Uncharacterized protein</fullName>
    </submittedName>
</protein>
<dbReference type="Proteomes" id="UP000242791">
    <property type="component" value="Unassembled WGS sequence"/>
</dbReference>
<proteinExistence type="predicted"/>
<dbReference type="VEuPathDB" id="FungiDB:ACJ73_03887"/>
<feature type="compositionally biased region" description="Polar residues" evidence="1">
    <location>
        <begin position="366"/>
        <end position="375"/>
    </location>
</feature>
<dbReference type="AlphaFoldDB" id="A0A1J9Q9K5"/>
<evidence type="ECO:0000256" key="2">
    <source>
        <dbReference type="SAM" id="SignalP"/>
    </source>
</evidence>
<keyword evidence="2" id="KW-0732">Signal</keyword>
<name>A0A1J9Q9K5_9EURO</name>
<accession>A0A1J9Q9K5</accession>
<organism evidence="3 4">
    <name type="scientific">Blastomyces percursus</name>
    <dbReference type="NCBI Taxonomy" id="1658174"/>
    <lineage>
        <taxon>Eukaryota</taxon>
        <taxon>Fungi</taxon>
        <taxon>Dikarya</taxon>
        <taxon>Ascomycota</taxon>
        <taxon>Pezizomycotina</taxon>
        <taxon>Eurotiomycetes</taxon>
        <taxon>Eurotiomycetidae</taxon>
        <taxon>Onygenales</taxon>
        <taxon>Ajellomycetaceae</taxon>
        <taxon>Blastomyces</taxon>
    </lineage>
</organism>
<dbReference type="OrthoDB" id="4187776at2759"/>
<gene>
    <name evidence="3" type="ORF">ACJ73_03887</name>
</gene>
<comment type="caution">
    <text evidence="3">The sequence shown here is derived from an EMBL/GenBank/DDBJ whole genome shotgun (WGS) entry which is preliminary data.</text>
</comment>
<evidence type="ECO:0000313" key="4">
    <source>
        <dbReference type="Proteomes" id="UP000242791"/>
    </source>
</evidence>